<sequence length="152" mass="15041">MAVLGFLEWCRQLRALRFAAAGDPPQTPPEPAPAEDADTPTAAAGPHDRDQGAGPATRLLLGTACGSVLLFAVALSARVAAGLGLGVPSPLTVSVLGVLGAAVVTALAAGVGRALRRRSAAGRLPGISGIPNPVDEPSPRPGREHGDAPGPG</sequence>
<evidence type="ECO:0000313" key="3">
    <source>
        <dbReference type="EMBL" id="GAA3857099.1"/>
    </source>
</evidence>
<feature type="compositionally biased region" description="Basic and acidic residues" evidence="1">
    <location>
        <begin position="137"/>
        <end position="152"/>
    </location>
</feature>
<keyword evidence="2" id="KW-0472">Membrane</keyword>
<keyword evidence="2" id="KW-0812">Transmembrane</keyword>
<gene>
    <name evidence="3" type="ORF">GCM10022207_20490</name>
</gene>
<feature type="region of interest" description="Disordered" evidence="1">
    <location>
        <begin position="123"/>
        <end position="152"/>
    </location>
</feature>
<evidence type="ECO:0000313" key="4">
    <source>
        <dbReference type="Proteomes" id="UP001501563"/>
    </source>
</evidence>
<comment type="caution">
    <text evidence="3">The sequence shown here is derived from an EMBL/GenBank/DDBJ whole genome shotgun (WGS) entry which is preliminary data.</text>
</comment>
<organism evidence="3 4">
    <name type="scientific">Streptomyces lannensis</name>
    <dbReference type="NCBI Taxonomy" id="766498"/>
    <lineage>
        <taxon>Bacteria</taxon>
        <taxon>Bacillati</taxon>
        <taxon>Actinomycetota</taxon>
        <taxon>Actinomycetes</taxon>
        <taxon>Kitasatosporales</taxon>
        <taxon>Streptomycetaceae</taxon>
        <taxon>Streptomyces</taxon>
    </lineage>
</organism>
<dbReference type="RefSeq" id="WP_345547519.1">
    <property type="nucleotide sequence ID" value="NZ_BAAAZA010000005.1"/>
</dbReference>
<protein>
    <recommendedName>
        <fullName evidence="5">Phage holin family protein</fullName>
    </recommendedName>
</protein>
<feature type="transmembrane region" description="Helical" evidence="2">
    <location>
        <begin position="93"/>
        <end position="115"/>
    </location>
</feature>
<accession>A0ABP7JXI9</accession>
<reference evidence="4" key="1">
    <citation type="journal article" date="2019" name="Int. J. Syst. Evol. Microbiol.">
        <title>The Global Catalogue of Microorganisms (GCM) 10K type strain sequencing project: providing services to taxonomists for standard genome sequencing and annotation.</title>
        <authorList>
            <consortium name="The Broad Institute Genomics Platform"/>
            <consortium name="The Broad Institute Genome Sequencing Center for Infectious Disease"/>
            <person name="Wu L."/>
            <person name="Ma J."/>
        </authorList>
    </citation>
    <scope>NUCLEOTIDE SEQUENCE [LARGE SCALE GENOMIC DNA]</scope>
    <source>
        <strain evidence="4">JCM 16578</strain>
    </source>
</reference>
<evidence type="ECO:0008006" key="5">
    <source>
        <dbReference type="Google" id="ProtNLM"/>
    </source>
</evidence>
<feature type="region of interest" description="Disordered" evidence="1">
    <location>
        <begin position="21"/>
        <end position="56"/>
    </location>
</feature>
<evidence type="ECO:0000256" key="1">
    <source>
        <dbReference type="SAM" id="MobiDB-lite"/>
    </source>
</evidence>
<keyword evidence="2" id="KW-1133">Transmembrane helix</keyword>
<proteinExistence type="predicted"/>
<feature type="transmembrane region" description="Helical" evidence="2">
    <location>
        <begin position="59"/>
        <end position="81"/>
    </location>
</feature>
<evidence type="ECO:0000256" key="2">
    <source>
        <dbReference type="SAM" id="Phobius"/>
    </source>
</evidence>
<dbReference type="Proteomes" id="UP001501563">
    <property type="component" value="Unassembled WGS sequence"/>
</dbReference>
<keyword evidence="4" id="KW-1185">Reference proteome</keyword>
<dbReference type="EMBL" id="BAAAZA010000005">
    <property type="protein sequence ID" value="GAA3857099.1"/>
    <property type="molecule type" value="Genomic_DNA"/>
</dbReference>
<name>A0ABP7JXI9_9ACTN</name>